<sequence>MIDSESFVERRPGAFEHHIGVDPTLDHEVRREGVPARGERPDVDVVNVTDAVETPEEPADLLEIEVARRTLQQDVQAVAEQPPGRVTTPTTMATSG</sequence>
<gene>
    <name evidence="2" type="ORF">HAPAU_05270</name>
</gene>
<name>A0A151AJS7_9EURY</name>
<dbReference type="Proteomes" id="UP000075321">
    <property type="component" value="Unassembled WGS sequence"/>
</dbReference>
<organism evidence="2 3">
    <name type="scientific">Halalkalicoccus paucihalophilus</name>
    <dbReference type="NCBI Taxonomy" id="1008153"/>
    <lineage>
        <taxon>Archaea</taxon>
        <taxon>Methanobacteriati</taxon>
        <taxon>Methanobacteriota</taxon>
        <taxon>Stenosarchaea group</taxon>
        <taxon>Halobacteria</taxon>
        <taxon>Halobacteriales</taxon>
        <taxon>Halococcaceae</taxon>
        <taxon>Halalkalicoccus</taxon>
    </lineage>
</organism>
<proteinExistence type="predicted"/>
<evidence type="ECO:0000313" key="2">
    <source>
        <dbReference type="EMBL" id="KYH27852.1"/>
    </source>
</evidence>
<evidence type="ECO:0000313" key="3">
    <source>
        <dbReference type="Proteomes" id="UP000075321"/>
    </source>
</evidence>
<reference evidence="2 3" key="1">
    <citation type="submission" date="2016-02" db="EMBL/GenBank/DDBJ databases">
        <title>Genome sequence of Halalkalicoccus paucihalophilus DSM 24557.</title>
        <authorList>
            <person name="Poehlein A."/>
            <person name="Daniel R."/>
        </authorList>
    </citation>
    <scope>NUCLEOTIDE SEQUENCE [LARGE SCALE GENOMIC DNA]</scope>
    <source>
        <strain evidence="2 3">DSM 24557</strain>
    </source>
</reference>
<keyword evidence="3" id="KW-1185">Reference proteome</keyword>
<protein>
    <submittedName>
        <fullName evidence="2">Uncharacterized protein</fullName>
    </submittedName>
</protein>
<feature type="region of interest" description="Disordered" evidence="1">
    <location>
        <begin position="77"/>
        <end position="96"/>
    </location>
</feature>
<feature type="compositionally biased region" description="Polar residues" evidence="1">
    <location>
        <begin position="87"/>
        <end position="96"/>
    </location>
</feature>
<comment type="caution">
    <text evidence="2">The sequence shown here is derived from an EMBL/GenBank/DDBJ whole genome shotgun (WGS) entry which is preliminary data.</text>
</comment>
<accession>A0A151AJS7</accession>
<dbReference type="AlphaFoldDB" id="A0A151AJS7"/>
<evidence type="ECO:0000256" key="1">
    <source>
        <dbReference type="SAM" id="MobiDB-lite"/>
    </source>
</evidence>
<dbReference type="EMBL" id="LTAZ01000001">
    <property type="protein sequence ID" value="KYH27852.1"/>
    <property type="molecule type" value="Genomic_DNA"/>
</dbReference>